<evidence type="ECO:0000256" key="5">
    <source>
        <dbReference type="ARBA" id="ARBA00022989"/>
    </source>
</evidence>
<reference evidence="8 9" key="1">
    <citation type="submission" date="2019-03" db="EMBL/GenBank/DDBJ databases">
        <title>Genomics of glacier-inhabiting Cryobacterium strains.</title>
        <authorList>
            <person name="Liu Q."/>
            <person name="Xin Y.-H."/>
        </authorList>
    </citation>
    <scope>NUCLEOTIDE SEQUENCE [LARGE SCALE GENOMIC DNA]</scope>
    <source>
        <strain evidence="9">TMT1-22</strain>
    </source>
</reference>
<dbReference type="PANTHER" id="PTHR31806:SF1">
    <property type="entry name" value="PURINE-CYTOSINE PERMEASE FCY2-RELATED"/>
    <property type="match status" value="1"/>
</dbReference>
<dbReference type="AlphaFoldDB" id="A0AAQ2C8Y3"/>
<keyword evidence="4 7" id="KW-0812">Transmembrane</keyword>
<keyword evidence="3" id="KW-0813">Transport</keyword>
<dbReference type="PANTHER" id="PTHR31806">
    <property type="entry name" value="PURINE-CYTOSINE PERMEASE FCY2-RELATED"/>
    <property type="match status" value="1"/>
</dbReference>
<dbReference type="Gene3D" id="1.10.4160.10">
    <property type="entry name" value="Hydantoin permease"/>
    <property type="match status" value="1"/>
</dbReference>
<dbReference type="InterPro" id="IPR001248">
    <property type="entry name" value="Pur-cyt_permease"/>
</dbReference>
<feature type="transmembrane region" description="Helical" evidence="7">
    <location>
        <begin position="42"/>
        <end position="61"/>
    </location>
</feature>
<comment type="subcellular location">
    <subcellularLocation>
        <location evidence="1">Membrane</location>
        <topology evidence="1">Multi-pass membrane protein</topology>
    </subcellularLocation>
</comment>
<evidence type="ECO:0000313" key="8">
    <source>
        <dbReference type="EMBL" id="TFC52581.1"/>
    </source>
</evidence>
<keyword evidence="6 7" id="KW-0472">Membrane</keyword>
<dbReference type="Proteomes" id="UP000297403">
    <property type="component" value="Unassembled WGS sequence"/>
</dbReference>
<evidence type="ECO:0000256" key="6">
    <source>
        <dbReference type="ARBA" id="ARBA00023136"/>
    </source>
</evidence>
<evidence type="ECO:0000256" key="4">
    <source>
        <dbReference type="ARBA" id="ARBA00022692"/>
    </source>
</evidence>
<evidence type="ECO:0000256" key="3">
    <source>
        <dbReference type="ARBA" id="ARBA00022448"/>
    </source>
</evidence>
<name>A0AAQ2C8Y3_9MICO</name>
<dbReference type="InterPro" id="IPR026030">
    <property type="entry name" value="Pur-cyt_permease_Fcy2/21/22"/>
</dbReference>
<protein>
    <submittedName>
        <fullName evidence="8">Uncharacterized protein</fullName>
    </submittedName>
</protein>
<dbReference type="EMBL" id="SOFY01000009">
    <property type="protein sequence ID" value="TFC52581.1"/>
    <property type="molecule type" value="Genomic_DNA"/>
</dbReference>
<sequence length="96" mass="9925">MTNRVGHPTRMFRLWFAVTASVVSVALGARLIALGLNVLEAAVSALLGIALSFIPVGLGTLAGKRTGQPAMVLSRATFGLVGNVVPTALVVLMRVV</sequence>
<evidence type="ECO:0000256" key="7">
    <source>
        <dbReference type="SAM" id="Phobius"/>
    </source>
</evidence>
<keyword evidence="5 7" id="KW-1133">Transmembrane helix</keyword>
<evidence type="ECO:0000313" key="9">
    <source>
        <dbReference type="Proteomes" id="UP000297403"/>
    </source>
</evidence>
<comment type="caution">
    <text evidence="8">The sequence shown here is derived from an EMBL/GenBank/DDBJ whole genome shotgun (WGS) entry which is preliminary data.</text>
</comment>
<gene>
    <name evidence="8" type="ORF">E3O49_01205</name>
</gene>
<proteinExistence type="inferred from homology"/>
<feature type="transmembrane region" description="Helical" evidence="7">
    <location>
        <begin position="73"/>
        <end position="93"/>
    </location>
</feature>
<accession>A0AAQ2C8Y3</accession>
<feature type="transmembrane region" description="Helical" evidence="7">
    <location>
        <begin position="12"/>
        <end position="36"/>
    </location>
</feature>
<comment type="similarity">
    <text evidence="2">Belongs to the purine-cytosine permease (2.A.39) family.</text>
</comment>
<organism evidence="8 9">
    <name type="scientific">Cryobacterium shii</name>
    <dbReference type="NCBI Taxonomy" id="1259235"/>
    <lineage>
        <taxon>Bacteria</taxon>
        <taxon>Bacillati</taxon>
        <taxon>Actinomycetota</taxon>
        <taxon>Actinomycetes</taxon>
        <taxon>Micrococcales</taxon>
        <taxon>Microbacteriaceae</taxon>
        <taxon>Cryobacterium</taxon>
    </lineage>
</organism>
<dbReference type="Pfam" id="PF02133">
    <property type="entry name" value="Transp_cyt_pur"/>
    <property type="match status" value="1"/>
</dbReference>
<evidence type="ECO:0000256" key="1">
    <source>
        <dbReference type="ARBA" id="ARBA00004141"/>
    </source>
</evidence>
<keyword evidence="9" id="KW-1185">Reference proteome</keyword>
<evidence type="ECO:0000256" key="2">
    <source>
        <dbReference type="ARBA" id="ARBA00008974"/>
    </source>
</evidence>
<dbReference type="GO" id="GO:0005886">
    <property type="term" value="C:plasma membrane"/>
    <property type="evidence" value="ECO:0007669"/>
    <property type="project" value="TreeGrafter"/>
</dbReference>
<dbReference type="GO" id="GO:0022857">
    <property type="term" value="F:transmembrane transporter activity"/>
    <property type="evidence" value="ECO:0007669"/>
    <property type="project" value="InterPro"/>
</dbReference>